<evidence type="ECO:0000313" key="2">
    <source>
        <dbReference type="Proteomes" id="UP000216004"/>
    </source>
</evidence>
<dbReference type="Gene3D" id="1.25.10.10">
    <property type="entry name" value="Leucine-rich Repeat Variant"/>
    <property type="match status" value="1"/>
</dbReference>
<dbReference type="AlphaFoldDB" id="A0A261EVI3"/>
<name>A0A261EVI3_9BIFI</name>
<keyword evidence="2" id="KW-1185">Reference proteome</keyword>
<organism evidence="1 2">
    <name type="scientific">Bombiscardovia coagulans</name>
    <dbReference type="NCBI Taxonomy" id="686666"/>
    <lineage>
        <taxon>Bacteria</taxon>
        <taxon>Bacillati</taxon>
        <taxon>Actinomycetota</taxon>
        <taxon>Actinomycetes</taxon>
        <taxon>Bifidobacteriales</taxon>
        <taxon>Bifidobacteriaceae</taxon>
        <taxon>Bombiscardovia</taxon>
    </lineage>
</organism>
<dbReference type="InterPro" id="IPR011989">
    <property type="entry name" value="ARM-like"/>
</dbReference>
<gene>
    <name evidence="1" type="ORF">BOCO_0023</name>
</gene>
<proteinExistence type="predicted"/>
<dbReference type="EMBL" id="MWWS01000002">
    <property type="protein sequence ID" value="OZG50837.1"/>
    <property type="molecule type" value="Genomic_DNA"/>
</dbReference>
<comment type="caution">
    <text evidence="1">The sequence shown here is derived from an EMBL/GenBank/DDBJ whole genome shotgun (WGS) entry which is preliminary data.</text>
</comment>
<accession>A0A261EVI3</accession>
<protein>
    <submittedName>
        <fullName evidence="1">Uncharacterized protein</fullName>
    </submittedName>
</protein>
<sequence length="146" mass="16465">MRFRTCIDLTVKESSWIAVALQVEQGEGNLDDAVYSTWEPIRWVAAGRADLTDKHIHDLINDESIAVRIRIAQRSDLTCEHVEQLSWDTKPSVLAQLAIRHTLSAEQRKRLALTVDEHVLTAIGENEAANLVSRMHQCETIATHSL</sequence>
<reference evidence="1 2" key="1">
    <citation type="journal article" date="2017" name="BMC Genomics">
        <title>Comparative genomic and phylogenomic analyses of the Bifidobacteriaceae family.</title>
        <authorList>
            <person name="Lugli G.A."/>
            <person name="Milani C."/>
            <person name="Turroni F."/>
            <person name="Duranti S."/>
            <person name="Mancabelli L."/>
            <person name="Mangifesta M."/>
            <person name="Ferrario C."/>
            <person name="Modesto M."/>
            <person name="Mattarelli P."/>
            <person name="Jiri K."/>
            <person name="van Sinderen D."/>
            <person name="Ventura M."/>
        </authorList>
    </citation>
    <scope>NUCLEOTIDE SEQUENCE [LARGE SCALE GENOMIC DNA]</scope>
    <source>
        <strain evidence="1 2">DSM 22924</strain>
    </source>
</reference>
<dbReference type="Proteomes" id="UP000216004">
    <property type="component" value="Unassembled WGS sequence"/>
</dbReference>
<evidence type="ECO:0000313" key="1">
    <source>
        <dbReference type="EMBL" id="OZG50837.1"/>
    </source>
</evidence>